<feature type="compositionally biased region" description="Low complexity" evidence="2">
    <location>
        <begin position="466"/>
        <end position="478"/>
    </location>
</feature>
<feature type="compositionally biased region" description="Low complexity" evidence="2">
    <location>
        <begin position="418"/>
        <end position="456"/>
    </location>
</feature>
<feature type="compositionally biased region" description="Polar residues" evidence="2">
    <location>
        <begin position="544"/>
        <end position="553"/>
    </location>
</feature>
<feature type="coiled-coil region" evidence="1">
    <location>
        <begin position="98"/>
        <end position="135"/>
    </location>
</feature>
<feature type="compositionally biased region" description="Polar residues" evidence="2">
    <location>
        <begin position="32"/>
        <end position="43"/>
    </location>
</feature>
<name>A0A2T6ZSI9_TUBBO</name>
<organism evidence="3 4">
    <name type="scientific">Tuber borchii</name>
    <name type="common">White truffle</name>
    <dbReference type="NCBI Taxonomy" id="42251"/>
    <lineage>
        <taxon>Eukaryota</taxon>
        <taxon>Fungi</taxon>
        <taxon>Dikarya</taxon>
        <taxon>Ascomycota</taxon>
        <taxon>Pezizomycotina</taxon>
        <taxon>Pezizomycetes</taxon>
        <taxon>Pezizales</taxon>
        <taxon>Tuberaceae</taxon>
        <taxon>Tuber</taxon>
    </lineage>
</organism>
<feature type="compositionally biased region" description="Low complexity" evidence="2">
    <location>
        <begin position="501"/>
        <end position="543"/>
    </location>
</feature>
<feature type="region of interest" description="Disordered" evidence="2">
    <location>
        <begin position="412"/>
        <end position="605"/>
    </location>
</feature>
<protein>
    <submittedName>
        <fullName evidence="3">Uncharacterized protein</fullName>
    </submittedName>
</protein>
<feature type="compositionally biased region" description="Low complexity" evidence="2">
    <location>
        <begin position="280"/>
        <end position="297"/>
    </location>
</feature>
<dbReference type="OrthoDB" id="2193432at2759"/>
<reference evidence="3 4" key="1">
    <citation type="submission" date="2017-04" db="EMBL/GenBank/DDBJ databases">
        <title>Draft genome sequence of Tuber borchii Vittad., a whitish edible truffle.</title>
        <authorList>
            <consortium name="DOE Joint Genome Institute"/>
            <person name="Murat C."/>
            <person name="Kuo A."/>
            <person name="Barry K.W."/>
            <person name="Clum A."/>
            <person name="Dockter R.B."/>
            <person name="Fauchery L."/>
            <person name="Iotti M."/>
            <person name="Kohler A."/>
            <person name="Labutti K."/>
            <person name="Lindquist E.A."/>
            <person name="Lipzen A."/>
            <person name="Ohm R.A."/>
            <person name="Wang M."/>
            <person name="Grigoriev I.V."/>
            <person name="Zambonelli A."/>
            <person name="Martin F.M."/>
        </authorList>
    </citation>
    <scope>NUCLEOTIDE SEQUENCE [LARGE SCALE GENOMIC DNA]</scope>
    <source>
        <strain evidence="3 4">Tbo3840</strain>
    </source>
</reference>
<feature type="compositionally biased region" description="Polar residues" evidence="2">
    <location>
        <begin position="584"/>
        <end position="599"/>
    </location>
</feature>
<accession>A0A2T6ZSI9</accession>
<dbReference type="AlphaFoldDB" id="A0A2T6ZSI9"/>
<dbReference type="GO" id="GO:0046982">
    <property type="term" value="F:protein heterodimerization activity"/>
    <property type="evidence" value="ECO:0007669"/>
    <property type="project" value="InterPro"/>
</dbReference>
<dbReference type="Proteomes" id="UP000244722">
    <property type="component" value="Unassembled WGS sequence"/>
</dbReference>
<feature type="region of interest" description="Disordered" evidence="2">
    <location>
        <begin position="1"/>
        <end position="47"/>
    </location>
</feature>
<feature type="region of interest" description="Disordered" evidence="2">
    <location>
        <begin position="280"/>
        <end position="308"/>
    </location>
</feature>
<evidence type="ECO:0000256" key="2">
    <source>
        <dbReference type="SAM" id="MobiDB-lite"/>
    </source>
</evidence>
<dbReference type="EMBL" id="NESQ01000118">
    <property type="protein sequence ID" value="PUU78455.1"/>
    <property type="molecule type" value="Genomic_DNA"/>
</dbReference>
<feature type="region of interest" description="Disordered" evidence="2">
    <location>
        <begin position="325"/>
        <end position="380"/>
    </location>
</feature>
<feature type="compositionally biased region" description="Low complexity" evidence="2">
    <location>
        <begin position="566"/>
        <end position="580"/>
    </location>
</feature>
<dbReference type="InterPro" id="IPR009072">
    <property type="entry name" value="Histone-fold"/>
</dbReference>
<evidence type="ECO:0000313" key="3">
    <source>
        <dbReference type="EMBL" id="PUU78455.1"/>
    </source>
</evidence>
<sequence length="643" mass="68941">MSAVDGSERKRKPSDLSLENSPLLKQVKTEGGTMSASSPNNMLPRSALQHLVSLQPSMNDEQKTKYMTGLDQLRSLVEKNGPGTPEGQSAQNRYDQIVGRLRLNLRQQQVQQQQAQQKQREVQQQQQAQQQQTHQPQQQNYNALAGGSLVSVAGGNGTTIGGGASVGGAVGSGPATTGAPAAPSISQRQTWIVPLGVAPQDADAWRADIYNKLSQVGQKMNHAKTQINGLHQNLQRPNLTPEERAIAQQKIADVTQNFNGLREILNKFTTQQKILQQQQQQNQMRASQQQQQGQVSMVGGGQMQKPAPQGIVPEIQQGQQGMMNIGVPQQQTNPNNTQGSPPNLHQQPAQQPNQMQQHTQQHMQPQTQQQQHQSAPAQRIATPIQRADSPPGASTSVAGINQNRVVVGRQTMSPTAQQPPIQQQPQQMMGQTSTIQQQATQQPPQQTTQQVSTAAQRGLHQQAQQPGTAAGRSPASGPAGPPGTPIAQPNSPAPRPGSVQPAARPPTATGTPVAQQQPQTQQIQQAHRIPPASSASAASPTTSVHPSQTTRDTPQGRPFPIPPNLAVAAPQPIAVPAARPTLSGGMNSSGNQMMSTPAITKQPAFEFDEGGMGLLSKRKLEELVKQIDPEEKLDPDVEEVGYL</sequence>
<keyword evidence="1" id="KW-0175">Coiled coil</keyword>
<dbReference type="STRING" id="42251.A0A2T6ZSI9"/>
<feature type="compositionally biased region" description="Low complexity" evidence="2">
    <location>
        <begin position="325"/>
        <end position="378"/>
    </location>
</feature>
<dbReference type="Gene3D" id="1.10.20.10">
    <property type="entry name" value="Histone, subunit A"/>
    <property type="match status" value="1"/>
</dbReference>
<evidence type="ECO:0000313" key="4">
    <source>
        <dbReference type="Proteomes" id="UP000244722"/>
    </source>
</evidence>
<keyword evidence="4" id="KW-1185">Reference proteome</keyword>
<proteinExistence type="predicted"/>
<gene>
    <name evidence="3" type="ORF">B9Z19DRAFT_1083980</name>
</gene>
<comment type="caution">
    <text evidence="3">The sequence shown here is derived from an EMBL/GenBank/DDBJ whole genome shotgun (WGS) entry which is preliminary data.</text>
</comment>
<evidence type="ECO:0000256" key="1">
    <source>
        <dbReference type="SAM" id="Coils"/>
    </source>
</evidence>